<feature type="region of interest" description="Disordered" evidence="1">
    <location>
        <begin position="289"/>
        <end position="372"/>
    </location>
</feature>
<sequence>MFEETIELFTNRLKSVILKDERMHDIPLAYLLQLDIPDYIKHYFDQEVELWIREEEEKFTSDRFDYDMPEVRMLIDQVFDRLKQNATFHITKFNHLLERAIKLELNYLIEPHRTLSQFLFKDSSEISTMEVYDTLKYFQFFEYYKTAISDYFNTKYLRRVTRHQFDQLMDQIDRNVFGENPVETTLGVIKSIMEFFSDAQGSRVDSLSLDILEHAFADRNLDEYVELVRQVRNKTDLSGLTFEQIEALIKDGIIPGAEGAGEVAEPTEIVGFEKVESIESRQVDVSLEDFEFSEMPEEAVEEEEEEEEFEEELEEELELEEEEEEEAQAEPEEKETFVLEETETPAEAEAAPQAAEEAAAEQPEEEGEVSQVVADSLAEHLAKQISSDSPLEDLDPMIKGRIRRKIIKKLFKKKEDDFNDFVARLNALTDWKEASRLIDDEFYYRGINPYSKEAITFTDIIYMRFFPKDKYLTTSEDYERFS</sequence>
<feature type="compositionally biased region" description="Acidic residues" evidence="1">
    <location>
        <begin position="289"/>
        <end position="346"/>
    </location>
</feature>
<accession>A0A7V5UF76</accession>
<feature type="compositionally biased region" description="Acidic residues" evidence="1">
    <location>
        <begin position="358"/>
        <end position="368"/>
    </location>
</feature>
<evidence type="ECO:0000256" key="1">
    <source>
        <dbReference type="SAM" id="MobiDB-lite"/>
    </source>
</evidence>
<proteinExistence type="predicted"/>
<name>A0A7V5UF76_CALAY</name>
<organism evidence="2">
    <name type="scientific">Caldithrix abyssi</name>
    <dbReference type="NCBI Taxonomy" id="187145"/>
    <lineage>
        <taxon>Bacteria</taxon>
        <taxon>Pseudomonadati</taxon>
        <taxon>Calditrichota</taxon>
        <taxon>Calditrichia</taxon>
        <taxon>Calditrichales</taxon>
        <taxon>Calditrichaceae</taxon>
        <taxon>Caldithrix</taxon>
    </lineage>
</organism>
<gene>
    <name evidence="2" type="ORF">ENJ89_07320</name>
</gene>
<dbReference type="AlphaFoldDB" id="A0A7V5UF76"/>
<feature type="compositionally biased region" description="Low complexity" evidence="1">
    <location>
        <begin position="347"/>
        <end position="357"/>
    </location>
</feature>
<comment type="caution">
    <text evidence="2">The sequence shown here is derived from an EMBL/GenBank/DDBJ whole genome shotgun (WGS) entry which is preliminary data.</text>
</comment>
<evidence type="ECO:0000313" key="2">
    <source>
        <dbReference type="EMBL" id="HHJ52989.1"/>
    </source>
</evidence>
<protein>
    <submittedName>
        <fullName evidence="2">Uncharacterized protein</fullName>
    </submittedName>
</protein>
<reference evidence="2" key="1">
    <citation type="journal article" date="2020" name="mSystems">
        <title>Genome- and Community-Level Interaction Insights into Carbon Utilization and Element Cycling Functions of Hydrothermarchaeota in Hydrothermal Sediment.</title>
        <authorList>
            <person name="Zhou Z."/>
            <person name="Liu Y."/>
            <person name="Xu W."/>
            <person name="Pan J."/>
            <person name="Luo Z.H."/>
            <person name="Li M."/>
        </authorList>
    </citation>
    <scope>NUCLEOTIDE SEQUENCE [LARGE SCALE GENOMIC DNA]</scope>
    <source>
        <strain evidence="2">HyVt-527</strain>
    </source>
</reference>
<dbReference type="Proteomes" id="UP000886124">
    <property type="component" value="Unassembled WGS sequence"/>
</dbReference>
<dbReference type="EMBL" id="DROD01000480">
    <property type="protein sequence ID" value="HHJ52989.1"/>
    <property type="molecule type" value="Genomic_DNA"/>
</dbReference>